<reference evidence="2" key="1">
    <citation type="journal article" date="2019" name="Sci. Rep.">
        <title>Draft genome of Tanacetum cinerariifolium, the natural source of mosquito coil.</title>
        <authorList>
            <person name="Yamashiro T."/>
            <person name="Shiraishi A."/>
            <person name="Satake H."/>
            <person name="Nakayama K."/>
        </authorList>
    </citation>
    <scope>NUCLEOTIDE SEQUENCE</scope>
</reference>
<evidence type="ECO:0000313" key="2">
    <source>
        <dbReference type="EMBL" id="GEU82505.1"/>
    </source>
</evidence>
<dbReference type="AlphaFoldDB" id="A0A6L2ND52"/>
<comment type="caution">
    <text evidence="2">The sequence shown here is derived from an EMBL/GenBank/DDBJ whole genome shotgun (WGS) entry which is preliminary data.</text>
</comment>
<proteinExistence type="predicted"/>
<organism evidence="2">
    <name type="scientific">Tanacetum cinerariifolium</name>
    <name type="common">Dalmatian daisy</name>
    <name type="synonym">Chrysanthemum cinerariifolium</name>
    <dbReference type="NCBI Taxonomy" id="118510"/>
    <lineage>
        <taxon>Eukaryota</taxon>
        <taxon>Viridiplantae</taxon>
        <taxon>Streptophyta</taxon>
        <taxon>Embryophyta</taxon>
        <taxon>Tracheophyta</taxon>
        <taxon>Spermatophyta</taxon>
        <taxon>Magnoliopsida</taxon>
        <taxon>eudicotyledons</taxon>
        <taxon>Gunneridae</taxon>
        <taxon>Pentapetalae</taxon>
        <taxon>asterids</taxon>
        <taxon>campanulids</taxon>
        <taxon>Asterales</taxon>
        <taxon>Asteraceae</taxon>
        <taxon>Asteroideae</taxon>
        <taxon>Anthemideae</taxon>
        <taxon>Anthemidinae</taxon>
        <taxon>Tanacetum</taxon>
    </lineage>
</organism>
<accession>A0A6L2ND52</accession>
<keyword evidence="1" id="KW-0175">Coiled coil</keyword>
<name>A0A6L2ND52_TANCI</name>
<sequence>MKDIDWAKVKIIDEVMEGRQRNRGCKKEDMALSIMKEKYLSMVEFEKGKAKLNVSGELSIVESKKGKAKLMVSNEMVEYVLAKYGKNWNLKDEIVDVILEDLAIKAKQAKDDIDLVDANDVDLENKIKNIEEDFSRMLKAKEAKEAEEA</sequence>
<evidence type="ECO:0000256" key="1">
    <source>
        <dbReference type="SAM" id="Coils"/>
    </source>
</evidence>
<dbReference type="EMBL" id="BKCJ010008493">
    <property type="protein sequence ID" value="GEU82505.1"/>
    <property type="molecule type" value="Genomic_DNA"/>
</dbReference>
<protein>
    <submittedName>
        <fullName evidence="2">Uncharacterized protein</fullName>
    </submittedName>
</protein>
<gene>
    <name evidence="2" type="ORF">Tci_054483</name>
</gene>
<feature type="coiled-coil region" evidence="1">
    <location>
        <begin position="99"/>
        <end position="147"/>
    </location>
</feature>